<dbReference type="EMBL" id="BKCJ011036332">
    <property type="protein sequence ID" value="GFC72093.1"/>
    <property type="molecule type" value="Genomic_DNA"/>
</dbReference>
<proteinExistence type="predicted"/>
<gene>
    <name evidence="1" type="ORF">Tci_844063</name>
</gene>
<organism evidence="1">
    <name type="scientific">Tanacetum cinerariifolium</name>
    <name type="common">Dalmatian daisy</name>
    <name type="synonym">Chrysanthemum cinerariifolium</name>
    <dbReference type="NCBI Taxonomy" id="118510"/>
    <lineage>
        <taxon>Eukaryota</taxon>
        <taxon>Viridiplantae</taxon>
        <taxon>Streptophyta</taxon>
        <taxon>Embryophyta</taxon>
        <taxon>Tracheophyta</taxon>
        <taxon>Spermatophyta</taxon>
        <taxon>Magnoliopsida</taxon>
        <taxon>eudicotyledons</taxon>
        <taxon>Gunneridae</taxon>
        <taxon>Pentapetalae</taxon>
        <taxon>asterids</taxon>
        <taxon>campanulids</taxon>
        <taxon>Asterales</taxon>
        <taxon>Asteraceae</taxon>
        <taxon>Asteroideae</taxon>
        <taxon>Anthemideae</taxon>
        <taxon>Anthemidinae</taxon>
        <taxon>Tanacetum</taxon>
    </lineage>
</organism>
<protein>
    <submittedName>
        <fullName evidence="1">Uncharacterized protein</fullName>
    </submittedName>
</protein>
<reference evidence="1" key="1">
    <citation type="journal article" date="2019" name="Sci. Rep.">
        <title>Draft genome of Tanacetum cinerariifolium, the natural source of mosquito coil.</title>
        <authorList>
            <person name="Yamashiro T."/>
            <person name="Shiraishi A."/>
            <person name="Satake H."/>
            <person name="Nakayama K."/>
        </authorList>
    </citation>
    <scope>NUCLEOTIDE SEQUENCE</scope>
</reference>
<evidence type="ECO:0000313" key="1">
    <source>
        <dbReference type="EMBL" id="GFC72093.1"/>
    </source>
</evidence>
<dbReference type="AlphaFoldDB" id="A0A699QL00"/>
<name>A0A699QL00_TANCI</name>
<sequence>MFGRPDGQDQVWMTQRSVHGQARVKSWKLLESCGVHIVALTTTQLIMLVERRYPLSRFTLDQMLNAVRLRVEEQSEMSLELIRFTRQQLQEGQHN</sequence>
<comment type="caution">
    <text evidence="1">The sequence shown here is derived from an EMBL/GenBank/DDBJ whole genome shotgun (WGS) entry which is preliminary data.</text>
</comment>
<accession>A0A699QL00</accession>